<proteinExistence type="predicted"/>
<evidence type="ECO:0000313" key="1">
    <source>
        <dbReference type="EMBL" id="CUV10620.1"/>
    </source>
</evidence>
<dbReference type="Gene3D" id="2.130.10.10">
    <property type="entry name" value="YVTN repeat-like/Quinoprotein amine dehydrogenase"/>
    <property type="match status" value="3"/>
</dbReference>
<organism evidence="1">
    <name type="scientific">hydrothermal vent metagenome</name>
    <dbReference type="NCBI Taxonomy" id="652676"/>
    <lineage>
        <taxon>unclassified sequences</taxon>
        <taxon>metagenomes</taxon>
        <taxon>ecological metagenomes</taxon>
    </lineage>
</organism>
<dbReference type="EMBL" id="FAXC01000449">
    <property type="protein sequence ID" value="CUV10620.1"/>
    <property type="molecule type" value="Genomic_DNA"/>
</dbReference>
<sequence length="562" mass="64547">MATIISKTNLGRHNLLYYRYCKWVFTFISIHYLVLCQPSSRHDPFDWIIYRKPGTIRSFAEGFSYIYIGTESAGIYRYSIYGNRFEAPITRAQGLASNEIIAIHFDKRTGTLWAATDESLDYTYTREGNWSSNKLDSYNLLSGVKIEQLGSSKNYLWALAGTLYLKLDRVSGVFLGSMAFPDEMEINWSSGPIRYAEGINDLLMEYSVMDGWLLNLDTFISPFGKTVRATTIYKGSTNALWVGTDSGIIFQGDPYMKSFYPLTYGLANTDVQAMTYEFPSWVGGRTYPGDPGAVTLADPERGYFTWFEGETEINVDQLEVFGNCIVGNEVWFGGQNAIYVYNQKDDFWRTLDAARGLPVGRIKALEPDTHFVWVASAYEIEKINIKTKRSEASVLSSSLQNNFIHDIALINNKLWVSTEYMLFCYDIDSETLLPFRYVGNVDAIIDRIEPMTKIFALHADETKLYVGTNQGIIAYNIVNSSWELIAEPTIYNNDFVRELNVYKKQLFIITERGLIRLHMKKQFQRQYNYPFIGNVNDLYVTRDRLWLATDNGLIQFSWKKDL</sequence>
<protein>
    <submittedName>
        <fullName evidence="1">Uncharacterized protein</fullName>
    </submittedName>
</protein>
<dbReference type="AlphaFoldDB" id="A0A160VI97"/>
<reference evidence="1" key="1">
    <citation type="submission" date="2015-10" db="EMBL/GenBank/DDBJ databases">
        <authorList>
            <person name="Gilbert D.G."/>
        </authorList>
    </citation>
    <scope>NUCLEOTIDE SEQUENCE</scope>
</reference>
<name>A0A160VI97_9ZZZZ</name>
<accession>A0A160VI97</accession>
<dbReference type="InterPro" id="IPR015943">
    <property type="entry name" value="WD40/YVTN_repeat-like_dom_sf"/>
</dbReference>
<gene>
    <name evidence="1" type="ORF">MGWOODY_Mmi2442</name>
    <name evidence="2" type="ORF">MGWOODY_Mmi2451</name>
</gene>
<dbReference type="EMBL" id="FAXC01000449">
    <property type="protein sequence ID" value="CUV10629.1"/>
    <property type="molecule type" value="Genomic_DNA"/>
</dbReference>
<evidence type="ECO:0000313" key="2">
    <source>
        <dbReference type="EMBL" id="CUV10629.1"/>
    </source>
</evidence>
<dbReference type="SUPFAM" id="SSF63825">
    <property type="entry name" value="YWTD domain"/>
    <property type="match status" value="1"/>
</dbReference>